<reference evidence="2 3" key="1">
    <citation type="submission" date="2023-09" db="EMBL/GenBank/DDBJ databases">
        <title>Nesidiocoris tenuis whole genome shotgun sequence.</title>
        <authorList>
            <person name="Shibata T."/>
            <person name="Shimoda M."/>
            <person name="Kobayashi T."/>
            <person name="Uehara T."/>
        </authorList>
    </citation>
    <scope>NUCLEOTIDE SEQUENCE [LARGE SCALE GENOMIC DNA]</scope>
    <source>
        <strain evidence="2 3">Japan</strain>
    </source>
</reference>
<name>A0ABN7B029_9HEMI</name>
<sequence length="78" mass="8616">MAFCRSYQVTEPKGISAERGTKSVHEEQVPQSESDLCGRSATGRYLCKVPDGHLRTDEQSELRDGIGELVLAAEDVDY</sequence>
<keyword evidence="3" id="KW-1185">Reference proteome</keyword>
<gene>
    <name evidence="2" type="ORF">NTJ_10597</name>
</gene>
<proteinExistence type="predicted"/>
<feature type="compositionally biased region" description="Basic and acidic residues" evidence="1">
    <location>
        <begin position="19"/>
        <end position="28"/>
    </location>
</feature>
<evidence type="ECO:0000313" key="3">
    <source>
        <dbReference type="Proteomes" id="UP001307889"/>
    </source>
</evidence>
<organism evidence="2 3">
    <name type="scientific">Nesidiocoris tenuis</name>
    <dbReference type="NCBI Taxonomy" id="355587"/>
    <lineage>
        <taxon>Eukaryota</taxon>
        <taxon>Metazoa</taxon>
        <taxon>Ecdysozoa</taxon>
        <taxon>Arthropoda</taxon>
        <taxon>Hexapoda</taxon>
        <taxon>Insecta</taxon>
        <taxon>Pterygota</taxon>
        <taxon>Neoptera</taxon>
        <taxon>Paraneoptera</taxon>
        <taxon>Hemiptera</taxon>
        <taxon>Heteroptera</taxon>
        <taxon>Panheteroptera</taxon>
        <taxon>Cimicomorpha</taxon>
        <taxon>Miridae</taxon>
        <taxon>Dicyphina</taxon>
        <taxon>Nesidiocoris</taxon>
    </lineage>
</organism>
<accession>A0ABN7B029</accession>
<feature type="region of interest" description="Disordered" evidence="1">
    <location>
        <begin position="1"/>
        <end position="36"/>
    </location>
</feature>
<protein>
    <submittedName>
        <fullName evidence="2">Uncharacterized protein</fullName>
    </submittedName>
</protein>
<dbReference type="Proteomes" id="UP001307889">
    <property type="component" value="Chromosome 8"/>
</dbReference>
<dbReference type="EMBL" id="AP028916">
    <property type="protein sequence ID" value="BES97783.1"/>
    <property type="molecule type" value="Genomic_DNA"/>
</dbReference>
<evidence type="ECO:0000313" key="2">
    <source>
        <dbReference type="EMBL" id="BES97783.1"/>
    </source>
</evidence>
<evidence type="ECO:0000256" key="1">
    <source>
        <dbReference type="SAM" id="MobiDB-lite"/>
    </source>
</evidence>